<protein>
    <submittedName>
        <fullName evidence="2">Uncharacterized protein</fullName>
    </submittedName>
</protein>
<name>A0A1J5QI02_9ZZZZ</name>
<proteinExistence type="predicted"/>
<evidence type="ECO:0000256" key="1">
    <source>
        <dbReference type="SAM" id="MobiDB-lite"/>
    </source>
</evidence>
<gene>
    <name evidence="2" type="ORF">GALL_350240</name>
</gene>
<comment type="caution">
    <text evidence="2">The sequence shown here is derived from an EMBL/GenBank/DDBJ whole genome shotgun (WGS) entry which is preliminary data.</text>
</comment>
<accession>A0A1J5QI02</accession>
<reference evidence="2" key="1">
    <citation type="submission" date="2016-10" db="EMBL/GenBank/DDBJ databases">
        <title>Sequence of Gallionella enrichment culture.</title>
        <authorList>
            <person name="Poehlein A."/>
            <person name="Muehling M."/>
            <person name="Daniel R."/>
        </authorList>
    </citation>
    <scope>NUCLEOTIDE SEQUENCE</scope>
</reference>
<feature type="compositionally biased region" description="Acidic residues" evidence="1">
    <location>
        <begin position="191"/>
        <end position="200"/>
    </location>
</feature>
<feature type="region of interest" description="Disordered" evidence="1">
    <location>
        <begin position="189"/>
        <end position="224"/>
    </location>
</feature>
<dbReference type="AlphaFoldDB" id="A0A1J5QI02"/>
<feature type="compositionally biased region" description="Acidic residues" evidence="1">
    <location>
        <begin position="214"/>
        <end position="224"/>
    </location>
</feature>
<organism evidence="2">
    <name type="scientific">mine drainage metagenome</name>
    <dbReference type="NCBI Taxonomy" id="410659"/>
    <lineage>
        <taxon>unclassified sequences</taxon>
        <taxon>metagenomes</taxon>
        <taxon>ecological metagenomes</taxon>
    </lineage>
</organism>
<sequence length="224" mass="24947">MTHPAIIKATGLIQAGDIVGAEAALTALVETEGDTALVEVLDDMPSKDLLAVIREYDSSRESILNLLITPEQFARAVVLERLYGDASHEHLRGMINSVIFREDANAREFLGAIVELDGGCEALADYLSNRAEEVVGEFDALEIDDLPREEVSDHDWKELTWLLRHEQPEVYDIVHKLLMTQVQNRIKAEAEEAESEEEPTYTDQVVTKVAAKDDDVEDDDESAI</sequence>
<evidence type="ECO:0000313" key="2">
    <source>
        <dbReference type="EMBL" id="OIQ83177.1"/>
    </source>
</evidence>
<dbReference type="EMBL" id="MLJW01000727">
    <property type="protein sequence ID" value="OIQ83177.1"/>
    <property type="molecule type" value="Genomic_DNA"/>
</dbReference>